<keyword evidence="2" id="KW-0812">Transmembrane</keyword>
<sequence length="546" mass="64180">MDEIYESLDLNPNQMRDFMTLESQGHSGLRSRDRLPQIQQPPRTLVEDLQNMRESQNSILFENQDRLNDSSTSFINRNNNKHLEWQNRGDLETGSRKQPEQIKYQQNSNPTEEFLKNIKRSQHQTILHETLDKSGELGDTIVDTLADQPANGYSQSLRYQGVQSNYTDIELTKVVNNRKLPKTFRDAEIELPQINRKKQIESIVNPINNYTSVDLKGQYQIGGNMISGISMPTQATEQTLNRFVPETAYQATRTITESKAEDNMPLDPSIFQFERVNAYMEDLFHRDTYVIKKKANYVERLTCSLIAEDNTFKVYDWDEKLIQKGIRLMKFKQQSQDCVKYFCCSHYRSYRTVGRSSNNKKLVSKSLRTFKWMCPCNKNKPITAVFDTETGYLGKIELVSSLECILFCKQVKVKIFDHKDRYLYKLRFPTLNMVSFFGLYPWERHDRYDFRVINKITGESGAIIRKQWSYFCKDKCSNGGHYFIKFRQNPMPWNHKQLIFEALMMLDMSHYNLRFVQGMELCTIFMVLILTALIMVFYGVFYSMTI</sequence>
<dbReference type="Proteomes" id="UP000039865">
    <property type="component" value="Unassembled WGS sequence"/>
</dbReference>
<evidence type="ECO:0008006" key="5">
    <source>
        <dbReference type="Google" id="ProtNLM"/>
    </source>
</evidence>
<keyword evidence="2" id="KW-1133">Transmembrane helix</keyword>
<dbReference type="OrthoDB" id="10545951at2759"/>
<dbReference type="AlphaFoldDB" id="A0A078ATD6"/>
<name>A0A078ATD6_STYLE</name>
<organism evidence="3 4">
    <name type="scientific">Stylonychia lemnae</name>
    <name type="common">Ciliate</name>
    <dbReference type="NCBI Taxonomy" id="5949"/>
    <lineage>
        <taxon>Eukaryota</taxon>
        <taxon>Sar</taxon>
        <taxon>Alveolata</taxon>
        <taxon>Ciliophora</taxon>
        <taxon>Intramacronucleata</taxon>
        <taxon>Spirotrichea</taxon>
        <taxon>Stichotrichia</taxon>
        <taxon>Sporadotrichida</taxon>
        <taxon>Oxytrichidae</taxon>
        <taxon>Stylonychinae</taxon>
        <taxon>Stylonychia</taxon>
    </lineage>
</organism>
<gene>
    <name evidence="3" type="primary">Contig3957.g4231</name>
    <name evidence="3" type="ORF">STYLEM_13510</name>
</gene>
<evidence type="ECO:0000256" key="2">
    <source>
        <dbReference type="SAM" id="Phobius"/>
    </source>
</evidence>
<evidence type="ECO:0000313" key="4">
    <source>
        <dbReference type="Proteomes" id="UP000039865"/>
    </source>
</evidence>
<dbReference type="InParanoid" id="A0A078ATD6"/>
<protein>
    <recommendedName>
        <fullName evidence="5">Phospholipid scramblase</fullName>
    </recommendedName>
</protein>
<feature type="region of interest" description="Disordered" evidence="1">
    <location>
        <begin position="71"/>
        <end position="108"/>
    </location>
</feature>
<evidence type="ECO:0000313" key="3">
    <source>
        <dbReference type="EMBL" id="CDW84447.1"/>
    </source>
</evidence>
<keyword evidence="2" id="KW-0472">Membrane</keyword>
<keyword evidence="4" id="KW-1185">Reference proteome</keyword>
<proteinExistence type="predicted"/>
<dbReference type="EMBL" id="CCKQ01012808">
    <property type="protein sequence ID" value="CDW84447.1"/>
    <property type="molecule type" value="Genomic_DNA"/>
</dbReference>
<feature type="compositionally biased region" description="Basic and acidic residues" evidence="1">
    <location>
        <begin position="81"/>
        <end position="100"/>
    </location>
</feature>
<evidence type="ECO:0000256" key="1">
    <source>
        <dbReference type="SAM" id="MobiDB-lite"/>
    </source>
</evidence>
<accession>A0A078ATD6</accession>
<feature type="transmembrane region" description="Helical" evidence="2">
    <location>
        <begin position="524"/>
        <end position="544"/>
    </location>
</feature>
<reference evidence="3 4" key="1">
    <citation type="submission" date="2014-06" db="EMBL/GenBank/DDBJ databases">
        <authorList>
            <person name="Swart Estienne"/>
        </authorList>
    </citation>
    <scope>NUCLEOTIDE SEQUENCE [LARGE SCALE GENOMIC DNA]</scope>
    <source>
        <strain evidence="3 4">130c</strain>
    </source>
</reference>